<comment type="catalytic activity">
    <reaction evidence="11">
        <text>L-arginyl-[protein] + S-adenosyl-L-methionine = N(omega)-methyl-L-arginyl-[protein] + S-adenosyl-L-homocysteine + H(+)</text>
        <dbReference type="Rhea" id="RHEA:48100"/>
        <dbReference type="Rhea" id="RHEA-COMP:10532"/>
        <dbReference type="Rhea" id="RHEA-COMP:11990"/>
        <dbReference type="ChEBI" id="CHEBI:15378"/>
        <dbReference type="ChEBI" id="CHEBI:29965"/>
        <dbReference type="ChEBI" id="CHEBI:57856"/>
        <dbReference type="ChEBI" id="CHEBI:59789"/>
        <dbReference type="ChEBI" id="CHEBI:65280"/>
    </reaction>
    <physiologicalReaction direction="left-to-right" evidence="11">
        <dbReference type="Rhea" id="RHEA:48101"/>
    </physiologicalReaction>
</comment>
<keyword evidence="7" id="KW-0479">Metal-binding</keyword>
<accession>A0A7R8D0R8</accession>
<evidence type="ECO:0000256" key="5">
    <source>
        <dbReference type="ARBA" id="ARBA00022679"/>
    </source>
</evidence>
<dbReference type="SUPFAM" id="SSF53335">
    <property type="entry name" value="S-adenosyl-L-methionine-dependent methyltransferases"/>
    <property type="match status" value="1"/>
</dbReference>
<keyword evidence="6" id="KW-0949">S-adenosyl-L-methionine</keyword>
<protein>
    <recommendedName>
        <fullName evidence="2">type I protein arginine methyltransferase</fullName>
        <ecNumber evidence="2">2.1.1.319</ecNumber>
    </recommendedName>
</protein>
<sequence>MSDCSSGGEYEENETEYFSPPCRDLYSDQMLDSATQCWTFIKEKYGLDLQVLKKRHNLDMFSYIRMVNYIRLEMPKPEDLMSLKTDEKWGDMKWMTPTVENDALLMYDVFEDEEDTVIEPEIENGTSEHEAISISYKEYRALRRFKEEYEPMMESYKEQTRRMTEITQRLVQDTSFNNSKAIQNEEEQLCAPVSSLLLEKEDQNYATSYSHFSIHHEMLSDQIRTNSYKNAIESNANSLIKSKDILDLGCGTGILSLFCAQAGAKSVTAVDMSDVINLAIDIAHENGLQDTISFRKGRLEDISLTLMKRMLDSVVDARNKYLKPDTGRLLPNRCTLYYPLCAIWIVLKEASVEVVPKDKIISESPAEILNLDLEKCSVKDYSSFTSNFELKASENGHITAICGYFDTFFELPENKVFFTTGPQGHQTHWKQTLFYMKSPLQVNKGDIIKGHISVRRPKRDPRGLIVTLKVMGTEQKYVID</sequence>
<dbReference type="EC" id="2.1.1.319" evidence="2"/>
<organism evidence="14 15">
    <name type="scientific">Lepeophtheirus salmonis</name>
    <name type="common">Salmon louse</name>
    <name type="synonym">Caligus salmonis</name>
    <dbReference type="NCBI Taxonomy" id="72036"/>
    <lineage>
        <taxon>Eukaryota</taxon>
        <taxon>Metazoa</taxon>
        <taxon>Ecdysozoa</taxon>
        <taxon>Arthropoda</taxon>
        <taxon>Crustacea</taxon>
        <taxon>Multicrustacea</taxon>
        <taxon>Hexanauplia</taxon>
        <taxon>Copepoda</taxon>
        <taxon>Siphonostomatoida</taxon>
        <taxon>Caligidae</taxon>
        <taxon>Lepeophtheirus</taxon>
    </lineage>
</organism>
<keyword evidence="5 14" id="KW-0808">Transferase</keyword>
<dbReference type="GO" id="GO:0035242">
    <property type="term" value="F:protein-arginine omega-N asymmetric methyltransferase activity"/>
    <property type="evidence" value="ECO:0007669"/>
    <property type="project" value="UniProtKB-EC"/>
</dbReference>
<keyword evidence="9" id="KW-0862">Zinc</keyword>
<dbReference type="InterPro" id="IPR049482">
    <property type="entry name" value="ANM3-like_C2H2_Zf"/>
</dbReference>
<evidence type="ECO:0000256" key="3">
    <source>
        <dbReference type="ARBA" id="ARBA00022490"/>
    </source>
</evidence>
<dbReference type="Pfam" id="PF21137">
    <property type="entry name" value="ANM3_C2H2_Zf"/>
    <property type="match status" value="1"/>
</dbReference>
<dbReference type="InterPro" id="IPR025799">
    <property type="entry name" value="Arg_MeTrfase"/>
</dbReference>
<evidence type="ECO:0000259" key="12">
    <source>
        <dbReference type="Pfam" id="PF21137"/>
    </source>
</evidence>
<evidence type="ECO:0000256" key="1">
    <source>
        <dbReference type="ARBA" id="ARBA00004514"/>
    </source>
</evidence>
<dbReference type="Gene3D" id="3.40.50.150">
    <property type="entry name" value="Vaccinia Virus protein VP39"/>
    <property type="match status" value="1"/>
</dbReference>
<feature type="domain" description="Protein arginine N-methyltransferase 3-like C2H2 zinc finger" evidence="12">
    <location>
        <begin position="52"/>
        <end position="97"/>
    </location>
</feature>
<reference evidence="14" key="1">
    <citation type="submission" date="2021-02" db="EMBL/GenBank/DDBJ databases">
        <authorList>
            <person name="Bekaert M."/>
        </authorList>
    </citation>
    <scope>NUCLEOTIDE SEQUENCE</scope>
    <source>
        <strain evidence="14">IoA-00</strain>
    </source>
</reference>
<dbReference type="GO" id="GO:0042054">
    <property type="term" value="F:histone methyltransferase activity"/>
    <property type="evidence" value="ECO:0007669"/>
    <property type="project" value="TreeGrafter"/>
</dbReference>
<dbReference type="PANTHER" id="PTHR11006">
    <property type="entry name" value="PROTEIN ARGININE N-METHYLTRANSFERASE"/>
    <property type="match status" value="1"/>
</dbReference>
<evidence type="ECO:0000256" key="2">
    <source>
        <dbReference type="ARBA" id="ARBA00011925"/>
    </source>
</evidence>
<dbReference type="PANTHER" id="PTHR11006:SF53">
    <property type="entry name" value="PROTEIN ARGININE N-METHYLTRANSFERASE 3"/>
    <property type="match status" value="1"/>
</dbReference>
<keyword evidence="4 14" id="KW-0489">Methyltransferase</keyword>
<dbReference type="InterPro" id="IPR055135">
    <property type="entry name" value="PRMT_dom"/>
</dbReference>
<evidence type="ECO:0000259" key="13">
    <source>
        <dbReference type="Pfam" id="PF22528"/>
    </source>
</evidence>
<comment type="catalytic activity">
    <reaction evidence="10">
        <text>L-arginyl-[protein] + 2 S-adenosyl-L-methionine = N(omega),N(omega)-dimethyl-L-arginyl-[protein] + 2 S-adenosyl-L-homocysteine + 2 H(+)</text>
        <dbReference type="Rhea" id="RHEA:48096"/>
        <dbReference type="Rhea" id="RHEA-COMP:10532"/>
        <dbReference type="Rhea" id="RHEA-COMP:11991"/>
        <dbReference type="ChEBI" id="CHEBI:15378"/>
        <dbReference type="ChEBI" id="CHEBI:29965"/>
        <dbReference type="ChEBI" id="CHEBI:57856"/>
        <dbReference type="ChEBI" id="CHEBI:59789"/>
        <dbReference type="ChEBI" id="CHEBI:61897"/>
        <dbReference type="EC" id="2.1.1.319"/>
    </reaction>
    <physiologicalReaction direction="left-to-right" evidence="10">
        <dbReference type="Rhea" id="RHEA:48097"/>
    </physiologicalReaction>
</comment>
<dbReference type="GO" id="GO:0005634">
    <property type="term" value="C:nucleus"/>
    <property type="evidence" value="ECO:0007669"/>
    <property type="project" value="TreeGrafter"/>
</dbReference>
<dbReference type="GO" id="GO:0005829">
    <property type="term" value="C:cytosol"/>
    <property type="evidence" value="ECO:0007669"/>
    <property type="project" value="UniProtKB-SubCell"/>
</dbReference>
<keyword evidence="15" id="KW-1185">Reference proteome</keyword>
<dbReference type="EMBL" id="HG994585">
    <property type="protein sequence ID" value="CAF2987174.1"/>
    <property type="molecule type" value="Genomic_DNA"/>
</dbReference>
<dbReference type="GO" id="GO:0032259">
    <property type="term" value="P:methylation"/>
    <property type="evidence" value="ECO:0007669"/>
    <property type="project" value="UniProtKB-KW"/>
</dbReference>
<dbReference type="Pfam" id="PF22528">
    <property type="entry name" value="PRMT_C"/>
    <property type="match status" value="1"/>
</dbReference>
<dbReference type="GO" id="GO:0008270">
    <property type="term" value="F:zinc ion binding"/>
    <property type="evidence" value="ECO:0007669"/>
    <property type="project" value="UniProtKB-KW"/>
</dbReference>
<keyword evidence="8" id="KW-0863">Zinc-finger</keyword>
<evidence type="ECO:0000256" key="6">
    <source>
        <dbReference type="ARBA" id="ARBA00022691"/>
    </source>
</evidence>
<evidence type="ECO:0000256" key="7">
    <source>
        <dbReference type="ARBA" id="ARBA00022723"/>
    </source>
</evidence>
<evidence type="ECO:0000256" key="9">
    <source>
        <dbReference type="ARBA" id="ARBA00022833"/>
    </source>
</evidence>
<dbReference type="OrthoDB" id="7848332at2759"/>
<evidence type="ECO:0000256" key="11">
    <source>
        <dbReference type="ARBA" id="ARBA00049303"/>
    </source>
</evidence>
<dbReference type="Pfam" id="PF06325">
    <property type="entry name" value="PrmA"/>
    <property type="match status" value="1"/>
</dbReference>
<dbReference type="Proteomes" id="UP000675881">
    <property type="component" value="Chromosome 6"/>
</dbReference>
<evidence type="ECO:0000313" key="14">
    <source>
        <dbReference type="EMBL" id="CAF2987174.1"/>
    </source>
</evidence>
<proteinExistence type="predicted"/>
<dbReference type="InterPro" id="IPR036236">
    <property type="entry name" value="Znf_C2H2_sf"/>
</dbReference>
<dbReference type="AlphaFoldDB" id="A0A7R8D0R8"/>
<evidence type="ECO:0000256" key="10">
    <source>
        <dbReference type="ARBA" id="ARBA00047384"/>
    </source>
</evidence>
<keyword evidence="3" id="KW-0963">Cytoplasm</keyword>
<dbReference type="CDD" id="cd02440">
    <property type="entry name" value="AdoMet_MTases"/>
    <property type="match status" value="1"/>
</dbReference>
<dbReference type="Gene3D" id="2.70.160.11">
    <property type="entry name" value="Hnrnp arginine n-methyltransferase1"/>
    <property type="match status" value="1"/>
</dbReference>
<feature type="domain" description="Protein arginine N-methyltransferase" evidence="13">
    <location>
        <begin position="345"/>
        <end position="469"/>
    </location>
</feature>
<comment type="subcellular location">
    <subcellularLocation>
        <location evidence="1">Cytoplasm</location>
        <location evidence="1">Cytosol</location>
    </subcellularLocation>
</comment>
<name>A0A7R8D0R8_LEPSM</name>
<evidence type="ECO:0000256" key="4">
    <source>
        <dbReference type="ARBA" id="ARBA00022603"/>
    </source>
</evidence>
<dbReference type="InterPro" id="IPR029063">
    <property type="entry name" value="SAM-dependent_MTases_sf"/>
</dbReference>
<dbReference type="SUPFAM" id="SSF57667">
    <property type="entry name" value="beta-beta-alpha zinc fingers"/>
    <property type="match status" value="1"/>
</dbReference>
<gene>
    <name evidence="14" type="ORF">LSAA_11862</name>
</gene>
<evidence type="ECO:0000256" key="8">
    <source>
        <dbReference type="ARBA" id="ARBA00022771"/>
    </source>
</evidence>
<dbReference type="PROSITE" id="PS51678">
    <property type="entry name" value="SAM_MT_PRMT"/>
    <property type="match status" value="1"/>
</dbReference>
<evidence type="ECO:0000313" key="15">
    <source>
        <dbReference type="Proteomes" id="UP000675881"/>
    </source>
</evidence>